<dbReference type="EMBL" id="BJXB01000008">
    <property type="protein sequence ID" value="GEM46491.1"/>
    <property type="molecule type" value="Genomic_DNA"/>
</dbReference>
<evidence type="ECO:0000313" key="3">
    <source>
        <dbReference type="Proteomes" id="UP000321306"/>
    </source>
</evidence>
<dbReference type="SUPFAM" id="SSF55469">
    <property type="entry name" value="FMN-dependent nitroreductase-like"/>
    <property type="match status" value="1"/>
</dbReference>
<dbReference type="PANTHER" id="PTHR23026">
    <property type="entry name" value="NADPH NITROREDUCTASE"/>
    <property type="match status" value="1"/>
</dbReference>
<comment type="caution">
    <text evidence="2">The sequence shown here is derived from an EMBL/GenBank/DDBJ whole genome shotgun (WGS) entry which is preliminary data.</text>
</comment>
<dbReference type="InterPro" id="IPR050627">
    <property type="entry name" value="Nitroreductase/BluB"/>
</dbReference>
<dbReference type="Gene3D" id="3.40.109.10">
    <property type="entry name" value="NADH Oxidase"/>
    <property type="match status" value="1"/>
</dbReference>
<evidence type="ECO:0000259" key="1">
    <source>
        <dbReference type="Pfam" id="PF00881"/>
    </source>
</evidence>
<feature type="domain" description="Nitroreductase" evidence="1">
    <location>
        <begin position="14"/>
        <end position="232"/>
    </location>
</feature>
<dbReference type="InterPro" id="IPR029479">
    <property type="entry name" value="Nitroreductase"/>
</dbReference>
<dbReference type="Proteomes" id="UP000321306">
    <property type="component" value="Unassembled WGS sequence"/>
</dbReference>
<dbReference type="PANTHER" id="PTHR23026:SF123">
    <property type="entry name" value="NAD(P)H NITROREDUCTASE RV3131-RELATED"/>
    <property type="match status" value="1"/>
</dbReference>
<reference evidence="2 3" key="1">
    <citation type="submission" date="2019-07" db="EMBL/GenBank/DDBJ databases">
        <title>Whole genome shotgun sequence of Deinococcus cellulosilyticus NBRC 106333.</title>
        <authorList>
            <person name="Hosoyama A."/>
            <person name="Uohara A."/>
            <person name="Ohji S."/>
            <person name="Ichikawa N."/>
        </authorList>
    </citation>
    <scope>NUCLEOTIDE SEQUENCE [LARGE SCALE GENOMIC DNA]</scope>
    <source>
        <strain evidence="2 3">NBRC 106333</strain>
    </source>
</reference>
<proteinExistence type="predicted"/>
<dbReference type="RefSeq" id="WP_146884307.1">
    <property type="nucleotide sequence ID" value="NZ_BJXB01000008.1"/>
</dbReference>
<accession>A0A511N248</accession>
<dbReference type="OrthoDB" id="9812105at2"/>
<evidence type="ECO:0000313" key="2">
    <source>
        <dbReference type="EMBL" id="GEM46491.1"/>
    </source>
</evidence>
<dbReference type="InterPro" id="IPR000415">
    <property type="entry name" value="Nitroreductase-like"/>
</dbReference>
<organism evidence="2 3">
    <name type="scientific">Deinococcus cellulosilyticus (strain DSM 18568 / NBRC 106333 / KACC 11606 / 5516J-15)</name>
    <dbReference type="NCBI Taxonomy" id="1223518"/>
    <lineage>
        <taxon>Bacteria</taxon>
        <taxon>Thermotogati</taxon>
        <taxon>Deinococcota</taxon>
        <taxon>Deinococci</taxon>
        <taxon>Deinococcales</taxon>
        <taxon>Deinococcaceae</taxon>
        <taxon>Deinococcus</taxon>
    </lineage>
</organism>
<sequence>MTKVLSDLSLLQGILGRRTTNGPFKPDSVKKEHQHMLMKLASAAPSHFNSQPWRFVLIENRDTIERIGAIAGESMQKLIERGIFFERYRRYFRFSQKEMDERRDGIFIDHLPAPLKPFTRQIFSDAGLSVMRNLGVPKRLGEDNRKLVAGSPLLMAVLLDKTEYVPDQLSGFYSIFGMGAAIENIWLAIQEFKMGIQFVSTPMEIPEAWQEIQHLIRVPESLELMAVYRLGYLPDDPKRPSIDWNSRERKRLSQFVFRETCDTPEEDD</sequence>
<dbReference type="AlphaFoldDB" id="A0A511N248"/>
<dbReference type="CDD" id="cd02062">
    <property type="entry name" value="Nitro_FMN_reductase"/>
    <property type="match status" value="1"/>
</dbReference>
<dbReference type="GO" id="GO:0016491">
    <property type="term" value="F:oxidoreductase activity"/>
    <property type="evidence" value="ECO:0007669"/>
    <property type="project" value="InterPro"/>
</dbReference>
<protein>
    <submittedName>
        <fullName evidence="2">Nitroreductase</fullName>
    </submittedName>
</protein>
<keyword evidence="3" id="KW-1185">Reference proteome</keyword>
<dbReference type="Pfam" id="PF00881">
    <property type="entry name" value="Nitroreductase"/>
    <property type="match status" value="1"/>
</dbReference>
<gene>
    <name evidence="2" type="ORF">DC3_21260</name>
</gene>
<name>A0A511N248_DEIC1</name>